<evidence type="ECO:0000313" key="2">
    <source>
        <dbReference type="Proteomes" id="UP001295794"/>
    </source>
</evidence>
<dbReference type="EMBL" id="CAVNYO010000184">
    <property type="protein sequence ID" value="CAK5272690.1"/>
    <property type="molecule type" value="Genomic_DNA"/>
</dbReference>
<proteinExistence type="predicted"/>
<dbReference type="Proteomes" id="UP001295794">
    <property type="component" value="Unassembled WGS sequence"/>
</dbReference>
<name>A0AAD2HDC5_9AGAR</name>
<accession>A0AAD2HDC5</accession>
<comment type="caution">
    <text evidence="1">The sequence shown here is derived from an EMBL/GenBank/DDBJ whole genome shotgun (WGS) entry which is preliminary data.</text>
</comment>
<gene>
    <name evidence="1" type="ORF">MYCIT1_LOCUS18520</name>
</gene>
<reference evidence="1" key="1">
    <citation type="submission" date="2023-11" db="EMBL/GenBank/DDBJ databases">
        <authorList>
            <person name="De Vega J J."/>
            <person name="De Vega J J."/>
        </authorList>
    </citation>
    <scope>NUCLEOTIDE SEQUENCE</scope>
</reference>
<dbReference type="AlphaFoldDB" id="A0AAD2HDC5"/>
<keyword evidence="2" id="KW-1185">Reference proteome</keyword>
<protein>
    <submittedName>
        <fullName evidence="1">Uncharacterized protein</fullName>
    </submittedName>
</protein>
<sequence length="81" mass="8917">MVVLLPNVVVLRRSLTSRWPPANRTILIFCLEIASSPRLNQSIGMKLSTSTPLWGNGRAFCRKAKRVITAAPGSVLNLLMI</sequence>
<organism evidence="1 2">
    <name type="scientific">Mycena citricolor</name>
    <dbReference type="NCBI Taxonomy" id="2018698"/>
    <lineage>
        <taxon>Eukaryota</taxon>
        <taxon>Fungi</taxon>
        <taxon>Dikarya</taxon>
        <taxon>Basidiomycota</taxon>
        <taxon>Agaricomycotina</taxon>
        <taxon>Agaricomycetes</taxon>
        <taxon>Agaricomycetidae</taxon>
        <taxon>Agaricales</taxon>
        <taxon>Marasmiineae</taxon>
        <taxon>Mycenaceae</taxon>
        <taxon>Mycena</taxon>
    </lineage>
</organism>
<evidence type="ECO:0000313" key="1">
    <source>
        <dbReference type="EMBL" id="CAK5272690.1"/>
    </source>
</evidence>